<dbReference type="InterPro" id="IPR021808">
    <property type="entry name" value="DUF3383"/>
</dbReference>
<comment type="caution">
    <text evidence="1">The sequence shown here is derived from an EMBL/GenBank/DDBJ whole genome shotgun (WGS) entry which is preliminary data.</text>
</comment>
<protein>
    <submittedName>
        <fullName evidence="1">DUF3383 family protein</fullName>
    </submittedName>
</protein>
<proteinExistence type="predicted"/>
<accession>A0AAW3WT96</accession>
<dbReference type="AlphaFoldDB" id="A0AAW3WT96"/>
<sequence length="383" mass="42469">MIPPELKRALLTEDGAELTTEDGQPLLLEEAPVTRSVNAEVFEPDTYRDYAQLSEVGEDFPTDNDVYLIAKRYFAQIPRPAQITVWMKNPDDASLEVTANKAHDAAWRYHFFFKNADFIPANTLALSDWSDATAHPVWFTSSDEKALDPQESDLLAQLAAKGNRHMFAGYKAKASITADPSQAYAMVQLAAAFNKFKPTGTNTAITGEYQVLPGITGDELKTTGYNALKAKKSVFFTEIELAGQVDTSRVINSRSMSAYDEFIDDVINLDVLKNYLQVDGYNYIANVGTKRALTKREYGGLLGVLSDTCKRFYNNGVLGMGTYTDKEDGQDKTATFGFVIRSRPEDVLKLTSAQRKKRVFPPTDILVILARAGHVAEINVTVE</sequence>
<dbReference type="Pfam" id="PF11863">
    <property type="entry name" value="DUF3383"/>
    <property type="match status" value="1"/>
</dbReference>
<dbReference type="Proteomes" id="UP000659084">
    <property type="component" value="Unassembled WGS sequence"/>
</dbReference>
<dbReference type="EMBL" id="JACNYO010000022">
    <property type="protein sequence ID" value="MBC3214234.1"/>
    <property type="molecule type" value="Genomic_DNA"/>
</dbReference>
<evidence type="ECO:0000313" key="2">
    <source>
        <dbReference type="Proteomes" id="UP000659084"/>
    </source>
</evidence>
<reference evidence="1" key="1">
    <citation type="submission" date="2020-08" db="EMBL/GenBank/DDBJ databases">
        <title>Food and environmental bacterial isolates.</title>
        <authorList>
            <person name="Richter L."/>
            <person name="Du Plessis E.M."/>
            <person name="Duvenage S."/>
            <person name="Allam M."/>
            <person name="Korsten L."/>
        </authorList>
    </citation>
    <scope>NUCLEOTIDE SEQUENCE</scope>
    <source>
        <strain evidence="1">UPMP2127</strain>
    </source>
</reference>
<name>A0AAW3WT96_SERFO</name>
<gene>
    <name evidence="1" type="ORF">H8J20_19005</name>
</gene>
<organism evidence="1 2">
    <name type="scientific">Serratia fonticola</name>
    <dbReference type="NCBI Taxonomy" id="47917"/>
    <lineage>
        <taxon>Bacteria</taxon>
        <taxon>Pseudomonadati</taxon>
        <taxon>Pseudomonadota</taxon>
        <taxon>Gammaproteobacteria</taxon>
        <taxon>Enterobacterales</taxon>
        <taxon>Yersiniaceae</taxon>
        <taxon>Serratia</taxon>
    </lineage>
</organism>
<evidence type="ECO:0000313" key="1">
    <source>
        <dbReference type="EMBL" id="MBC3214234.1"/>
    </source>
</evidence>